<feature type="region of interest" description="Disordered" evidence="6">
    <location>
        <begin position="486"/>
        <end position="522"/>
    </location>
</feature>
<gene>
    <name evidence="8" type="ORF">WJX84_008212</name>
</gene>
<dbReference type="EMBL" id="JALJOV010000839">
    <property type="protein sequence ID" value="KAK9860428.1"/>
    <property type="molecule type" value="Genomic_DNA"/>
</dbReference>
<comment type="caution">
    <text evidence="8">The sequence shown here is derived from an EMBL/GenBank/DDBJ whole genome shotgun (WGS) entry which is preliminary data.</text>
</comment>
<keyword evidence="5" id="KW-0539">Nucleus</keyword>
<evidence type="ECO:0000313" key="8">
    <source>
        <dbReference type="EMBL" id="KAK9860428.1"/>
    </source>
</evidence>
<dbReference type="InterPro" id="IPR009072">
    <property type="entry name" value="Histone-fold"/>
</dbReference>
<protein>
    <recommendedName>
        <fullName evidence="7">TATA box binding protein associated factor (TAF) histone-like fold domain-containing protein</fullName>
    </recommendedName>
</protein>
<dbReference type="GO" id="GO:0000124">
    <property type="term" value="C:SAGA complex"/>
    <property type="evidence" value="ECO:0007669"/>
    <property type="project" value="InterPro"/>
</dbReference>
<dbReference type="Gene3D" id="1.25.40.770">
    <property type="entry name" value="TAF6, C-terminal HEAT repeat domain"/>
    <property type="match status" value="1"/>
</dbReference>
<dbReference type="CDD" id="cd22931">
    <property type="entry name" value="HFD_TAF6"/>
    <property type="match status" value="1"/>
</dbReference>
<proteinExistence type="inferred from homology"/>
<dbReference type="GO" id="GO:0051123">
    <property type="term" value="P:RNA polymerase II preinitiation complex assembly"/>
    <property type="evidence" value="ECO:0007669"/>
    <property type="project" value="TreeGrafter"/>
</dbReference>
<comment type="similarity">
    <text evidence="2">Belongs to the TAF6 family.</text>
</comment>
<dbReference type="GO" id="GO:0016251">
    <property type="term" value="F:RNA polymerase II general transcription initiation factor activity"/>
    <property type="evidence" value="ECO:0007669"/>
    <property type="project" value="InterPro"/>
</dbReference>
<dbReference type="SMART" id="SM00803">
    <property type="entry name" value="TAF"/>
    <property type="match status" value="1"/>
</dbReference>
<dbReference type="Proteomes" id="UP001485043">
    <property type="component" value="Unassembled WGS sequence"/>
</dbReference>
<dbReference type="Pfam" id="PF07571">
    <property type="entry name" value="TAF6_C"/>
    <property type="match status" value="1"/>
</dbReference>
<feature type="domain" description="TATA box binding protein associated factor (TAF) histone-like fold" evidence="7">
    <location>
        <begin position="2"/>
        <end position="68"/>
    </location>
</feature>
<evidence type="ECO:0000256" key="3">
    <source>
        <dbReference type="ARBA" id="ARBA00023015"/>
    </source>
</evidence>
<evidence type="ECO:0000313" key="9">
    <source>
        <dbReference type="Proteomes" id="UP001485043"/>
    </source>
</evidence>
<accession>A0AAW1SWN0</accession>
<keyword evidence="4" id="KW-0804">Transcription</keyword>
<evidence type="ECO:0000256" key="1">
    <source>
        <dbReference type="ARBA" id="ARBA00004123"/>
    </source>
</evidence>
<dbReference type="Pfam" id="PF02969">
    <property type="entry name" value="TAF"/>
    <property type="match status" value="1"/>
</dbReference>
<dbReference type="PANTHER" id="PTHR10221">
    <property type="entry name" value="TRANSCRIPTION INITIATION FACTOR TFIID SUBUNIT 6"/>
    <property type="match status" value="1"/>
</dbReference>
<dbReference type="GO" id="GO:0046982">
    <property type="term" value="F:protein heterodimerization activity"/>
    <property type="evidence" value="ECO:0007669"/>
    <property type="project" value="InterPro"/>
</dbReference>
<dbReference type="InterPro" id="IPR004823">
    <property type="entry name" value="TAF_TATA-bd_Histone-like_dom"/>
</dbReference>
<organism evidence="8 9">
    <name type="scientific">Apatococcus fuscideae</name>
    <dbReference type="NCBI Taxonomy" id="2026836"/>
    <lineage>
        <taxon>Eukaryota</taxon>
        <taxon>Viridiplantae</taxon>
        <taxon>Chlorophyta</taxon>
        <taxon>core chlorophytes</taxon>
        <taxon>Trebouxiophyceae</taxon>
        <taxon>Chlorellales</taxon>
        <taxon>Chlorellaceae</taxon>
        <taxon>Apatococcus</taxon>
    </lineage>
</organism>
<dbReference type="AlphaFoldDB" id="A0AAW1SWN0"/>
<dbReference type="InterPro" id="IPR037796">
    <property type="entry name" value="TAF6"/>
</dbReference>
<dbReference type="InterPro" id="IPR046344">
    <property type="entry name" value="TAF6_C_sf"/>
</dbReference>
<dbReference type="CDD" id="cd08050">
    <property type="entry name" value="TAF6C"/>
    <property type="match status" value="1"/>
</dbReference>
<keyword evidence="9" id="KW-1185">Reference proteome</keyword>
<dbReference type="GO" id="GO:0003713">
    <property type="term" value="F:transcription coactivator activity"/>
    <property type="evidence" value="ECO:0007669"/>
    <property type="project" value="TreeGrafter"/>
</dbReference>
<sequence>MTILSHQSLQAVADSLQTTRLGEEAARALAPHIEVRVREIVQEALKFARHSKRSLLTADDITAALKLRNVEPVYGAGGKDPGRFLAVGGHPNLFFVPDPIIKLSEVIEAPLPKPPKEIGVRQHWLAIDGTPPTIPENMPLQDHRPAKRARVAPAAAPATGSRANGGSGPGPSVEAAAAHAASTDATPDHAAAPPVRAPVKHQISQELQVYFHRVAAVLRAGPDPTPPAGLPHAAEPGAGGANAEQEAAGLASPRLRGVLASLASDAGLHPVAPYFSQLLAEEVAGSLKNLPKLHLLLEAMSCLLRNPHLSLEPYIQQLMPGVLTCIVRKQLGPQSEPLSPPDRLLKSPSAEGAGWERQNHWSLREHAARVNAQVCRQFPDEIYGIQTRITKTFLKTLCDPAKPLVTQYGAICRAALLKALAPCLYSIAKTGMEKLQAAGGISQPALKQPRLALEKQKAPIQSVETLSAAELMDIDKVPKIRLPQTKATDARATAPGASVGAERPNQHQTATGQTRDREPGPECNIFEDAFKEGVDLLPRMTFFTRSFGDAAIPFLAAPGVCCLSFL</sequence>
<name>A0AAW1SWN0_9CHLO</name>
<dbReference type="InterPro" id="IPR011442">
    <property type="entry name" value="TAF6_C"/>
</dbReference>
<feature type="compositionally biased region" description="Low complexity" evidence="6">
    <location>
        <begin position="175"/>
        <end position="193"/>
    </location>
</feature>
<dbReference type="GO" id="GO:0005669">
    <property type="term" value="C:transcription factor TFIID complex"/>
    <property type="evidence" value="ECO:0007669"/>
    <property type="project" value="InterPro"/>
</dbReference>
<dbReference type="PANTHER" id="PTHR10221:SF9">
    <property type="entry name" value="TRANSCRIPTION INITIATION FACTOR TFIID SUBUNIT 6"/>
    <property type="match status" value="1"/>
</dbReference>
<evidence type="ECO:0000259" key="7">
    <source>
        <dbReference type="SMART" id="SM00803"/>
    </source>
</evidence>
<evidence type="ECO:0000256" key="4">
    <source>
        <dbReference type="ARBA" id="ARBA00023163"/>
    </source>
</evidence>
<comment type="subcellular location">
    <subcellularLocation>
        <location evidence="1">Nucleus</location>
    </subcellularLocation>
</comment>
<dbReference type="Gene3D" id="1.10.20.10">
    <property type="entry name" value="Histone, subunit A"/>
    <property type="match status" value="1"/>
</dbReference>
<feature type="region of interest" description="Disordered" evidence="6">
    <location>
        <begin position="131"/>
        <end position="193"/>
    </location>
</feature>
<evidence type="ECO:0000256" key="2">
    <source>
        <dbReference type="ARBA" id="ARBA00007688"/>
    </source>
</evidence>
<evidence type="ECO:0000256" key="5">
    <source>
        <dbReference type="ARBA" id="ARBA00023242"/>
    </source>
</evidence>
<keyword evidence="3" id="KW-0805">Transcription regulation</keyword>
<dbReference type="SUPFAM" id="SSF47113">
    <property type="entry name" value="Histone-fold"/>
    <property type="match status" value="1"/>
</dbReference>
<dbReference type="GO" id="GO:0046695">
    <property type="term" value="C:SLIK (SAGA-like) complex"/>
    <property type="evidence" value="ECO:0007669"/>
    <property type="project" value="InterPro"/>
</dbReference>
<evidence type="ECO:0000256" key="6">
    <source>
        <dbReference type="SAM" id="MobiDB-lite"/>
    </source>
</evidence>
<reference evidence="8 9" key="1">
    <citation type="journal article" date="2024" name="Nat. Commun.">
        <title>Phylogenomics reveals the evolutionary origins of lichenization in chlorophyte algae.</title>
        <authorList>
            <person name="Puginier C."/>
            <person name="Libourel C."/>
            <person name="Otte J."/>
            <person name="Skaloud P."/>
            <person name="Haon M."/>
            <person name="Grisel S."/>
            <person name="Petersen M."/>
            <person name="Berrin J.G."/>
            <person name="Delaux P.M."/>
            <person name="Dal Grande F."/>
            <person name="Keller J."/>
        </authorList>
    </citation>
    <scope>NUCLEOTIDE SEQUENCE [LARGE SCALE GENOMIC DNA]</scope>
    <source>
        <strain evidence="8 9">SAG 2523</strain>
    </source>
</reference>